<name>A0ABR3JHI4_9AGAR</name>
<gene>
    <name evidence="1" type="ORF">HGRIS_004051</name>
</gene>
<evidence type="ECO:0000313" key="1">
    <source>
        <dbReference type="EMBL" id="KAL0955137.1"/>
    </source>
</evidence>
<dbReference type="EMBL" id="JASNQZ010000007">
    <property type="protein sequence ID" value="KAL0955137.1"/>
    <property type="molecule type" value="Genomic_DNA"/>
</dbReference>
<proteinExistence type="predicted"/>
<comment type="caution">
    <text evidence="1">The sequence shown here is derived from an EMBL/GenBank/DDBJ whole genome shotgun (WGS) entry which is preliminary data.</text>
</comment>
<accession>A0ABR3JHI4</accession>
<keyword evidence="2" id="KW-1185">Reference proteome</keyword>
<organism evidence="1 2">
    <name type="scientific">Hohenbuehelia grisea</name>
    <dbReference type="NCBI Taxonomy" id="104357"/>
    <lineage>
        <taxon>Eukaryota</taxon>
        <taxon>Fungi</taxon>
        <taxon>Dikarya</taxon>
        <taxon>Basidiomycota</taxon>
        <taxon>Agaricomycotina</taxon>
        <taxon>Agaricomycetes</taxon>
        <taxon>Agaricomycetidae</taxon>
        <taxon>Agaricales</taxon>
        <taxon>Pleurotineae</taxon>
        <taxon>Pleurotaceae</taxon>
        <taxon>Hohenbuehelia</taxon>
    </lineage>
</organism>
<evidence type="ECO:0000313" key="2">
    <source>
        <dbReference type="Proteomes" id="UP001556367"/>
    </source>
</evidence>
<dbReference type="Proteomes" id="UP001556367">
    <property type="component" value="Unassembled WGS sequence"/>
</dbReference>
<sequence>MSSSKLLHLIPPLVENGRVEEFISSGQTVSMSQSPCQNSLAVFVNAATVSIWLCAELDAVQDDTRSGKDAPQDQPIYFVSRDTPPASERRLFITDTLIIFTALQNLARESVTLSSEWQVSVPLCIRWNKTDVQQGTVRRTPACHSEAGY</sequence>
<reference evidence="2" key="1">
    <citation type="submission" date="2024-06" db="EMBL/GenBank/DDBJ databases">
        <title>Multi-omics analyses provide insights into the biosynthesis of the anticancer antibiotic pleurotin in Hohenbuehelia grisea.</title>
        <authorList>
            <person name="Weaver J.A."/>
            <person name="Alberti F."/>
        </authorList>
    </citation>
    <scope>NUCLEOTIDE SEQUENCE [LARGE SCALE GENOMIC DNA]</scope>
    <source>
        <strain evidence="2">T-177</strain>
    </source>
</reference>
<protein>
    <submittedName>
        <fullName evidence="1">Uncharacterized protein</fullName>
    </submittedName>
</protein>